<organism evidence="5">
    <name type="scientific">uncultured spirochete</name>
    <dbReference type="NCBI Taxonomy" id="156406"/>
    <lineage>
        <taxon>Bacteria</taxon>
        <taxon>Pseudomonadati</taxon>
        <taxon>Spirochaetota</taxon>
        <taxon>Spirochaetia</taxon>
        <taxon>Spirochaetales</taxon>
        <taxon>environmental samples</taxon>
    </lineage>
</organism>
<accession>A0A3P3XHE1</accession>
<protein>
    <submittedName>
        <fullName evidence="5">Oxidoreductase, short chain dehydrogenase</fullName>
    </submittedName>
</protein>
<dbReference type="PRINTS" id="PR00080">
    <property type="entry name" value="SDRFAMILY"/>
</dbReference>
<dbReference type="SUPFAM" id="SSF51735">
    <property type="entry name" value="NAD(P)-binding Rossmann-fold domains"/>
    <property type="match status" value="1"/>
</dbReference>
<dbReference type="AlphaFoldDB" id="A0A3P3XHE1"/>
<dbReference type="PRINTS" id="PR00081">
    <property type="entry name" value="GDHRDH"/>
</dbReference>
<dbReference type="InterPro" id="IPR036291">
    <property type="entry name" value="NAD(P)-bd_dom_sf"/>
</dbReference>
<dbReference type="PANTHER" id="PTHR44196">
    <property type="entry name" value="DEHYDROGENASE/REDUCTASE SDR FAMILY MEMBER 7B"/>
    <property type="match status" value="1"/>
</dbReference>
<dbReference type="Pfam" id="PF00106">
    <property type="entry name" value="adh_short"/>
    <property type="match status" value="2"/>
</dbReference>
<dbReference type="SMART" id="SM00822">
    <property type="entry name" value="PKS_KR"/>
    <property type="match status" value="1"/>
</dbReference>
<feature type="domain" description="Ketoreductase" evidence="4">
    <location>
        <begin position="28"/>
        <end position="230"/>
    </location>
</feature>
<keyword evidence="2" id="KW-0560">Oxidoreductase</keyword>
<gene>
    <name evidence="5" type="ORF">SPIROBIBN47_210043</name>
</gene>
<name>A0A3P3XHE1_9SPIR</name>
<evidence type="ECO:0000313" key="5">
    <source>
        <dbReference type="EMBL" id="SLM11699.1"/>
    </source>
</evidence>
<evidence type="ECO:0000256" key="3">
    <source>
        <dbReference type="RuleBase" id="RU000363"/>
    </source>
</evidence>
<comment type="similarity">
    <text evidence="1 3">Belongs to the short-chain dehydrogenases/reductases (SDR) family.</text>
</comment>
<dbReference type="PANTHER" id="PTHR44196:SF1">
    <property type="entry name" value="DEHYDROGENASE_REDUCTASE SDR FAMILY MEMBER 7B"/>
    <property type="match status" value="1"/>
</dbReference>
<proteinExistence type="inferred from homology"/>
<dbReference type="GO" id="GO:0016020">
    <property type="term" value="C:membrane"/>
    <property type="evidence" value="ECO:0007669"/>
    <property type="project" value="TreeGrafter"/>
</dbReference>
<dbReference type="InterPro" id="IPR057326">
    <property type="entry name" value="KR_dom"/>
</dbReference>
<dbReference type="EMBL" id="FWDM01000014">
    <property type="protein sequence ID" value="SLM11699.1"/>
    <property type="molecule type" value="Genomic_DNA"/>
</dbReference>
<evidence type="ECO:0000259" key="4">
    <source>
        <dbReference type="SMART" id="SM00822"/>
    </source>
</evidence>
<evidence type="ECO:0000256" key="2">
    <source>
        <dbReference type="ARBA" id="ARBA00023002"/>
    </source>
</evidence>
<reference evidence="5" key="1">
    <citation type="submission" date="2017-02" db="EMBL/GenBank/DDBJ databases">
        <authorList>
            <person name="Regsiter A."/>
            <person name="William W."/>
        </authorList>
    </citation>
    <scope>NUCLEOTIDE SEQUENCE</scope>
    <source>
        <strain evidence="5">Bib</strain>
    </source>
</reference>
<evidence type="ECO:0000256" key="1">
    <source>
        <dbReference type="ARBA" id="ARBA00006484"/>
    </source>
</evidence>
<dbReference type="GO" id="GO:0016491">
    <property type="term" value="F:oxidoreductase activity"/>
    <property type="evidence" value="ECO:0007669"/>
    <property type="project" value="UniProtKB-KW"/>
</dbReference>
<dbReference type="Gene3D" id="3.40.50.720">
    <property type="entry name" value="NAD(P)-binding Rossmann-like Domain"/>
    <property type="match status" value="1"/>
</dbReference>
<dbReference type="InterPro" id="IPR002347">
    <property type="entry name" value="SDR_fam"/>
</dbReference>
<sequence>MLRTRPCLDPAGGLPYPVDIMSWSLSGKVVWITGASSGIGRSLAVEAARRGAWLILSGRNVPALEETAALCERARLASENQQNAQKDEQEASPGARNHAACTLLPFDLADPEARLEAAQKALTIHGRIDVLMLNAGVSQRAKFVETSADVFNLIMETNFFAAVDIVRAVLPQMCSHSSGVIACVSSVAGLMGAPWRTAYSASKHAQAGFFSSLRTELYGSGIQISIVYPGFVRTAISENALAGDGTRHGKLDPLQKFGQNPEVTARTIWDKLETGKLDIKVAFELKARLGVFLSRYFPALFVRSISRHGGL</sequence>